<organism evidence="3 4">
    <name type="scientific">Nitrospira tepida</name>
    <dbReference type="NCBI Taxonomy" id="2973512"/>
    <lineage>
        <taxon>Bacteria</taxon>
        <taxon>Pseudomonadati</taxon>
        <taxon>Nitrospirota</taxon>
        <taxon>Nitrospiria</taxon>
        <taxon>Nitrospirales</taxon>
        <taxon>Nitrospiraceae</taxon>
        <taxon>Nitrospira</taxon>
    </lineage>
</organism>
<evidence type="ECO:0000313" key="4">
    <source>
        <dbReference type="Proteomes" id="UP001179121"/>
    </source>
</evidence>
<evidence type="ECO:0000256" key="2">
    <source>
        <dbReference type="SAM" id="SignalP"/>
    </source>
</evidence>
<evidence type="ECO:0000256" key="1">
    <source>
        <dbReference type="SAM" id="MobiDB-lite"/>
    </source>
</evidence>
<dbReference type="KEGG" id="nti:DNFV4_01927"/>
<keyword evidence="4" id="KW-1185">Reference proteome</keyword>
<feature type="region of interest" description="Disordered" evidence="1">
    <location>
        <begin position="74"/>
        <end position="94"/>
    </location>
</feature>
<accession>A0AA86MYQ8</accession>
<keyword evidence="2" id="KW-0732">Signal</keyword>
<reference evidence="3" key="1">
    <citation type="submission" date="2022-10" db="EMBL/GenBank/DDBJ databases">
        <authorList>
            <person name="Koch H."/>
        </authorList>
    </citation>
    <scope>NUCLEOTIDE SEQUENCE</scope>
    <source>
        <strain evidence="3">DNF</strain>
    </source>
</reference>
<protein>
    <recommendedName>
        <fullName evidence="5">Transporter</fullName>
    </recommendedName>
</protein>
<evidence type="ECO:0008006" key="5">
    <source>
        <dbReference type="Google" id="ProtNLM"/>
    </source>
</evidence>
<name>A0AA86MYQ8_9BACT</name>
<proteinExistence type="predicted"/>
<dbReference type="Proteomes" id="UP001179121">
    <property type="component" value="Chromosome"/>
</dbReference>
<evidence type="ECO:0000313" key="3">
    <source>
        <dbReference type="EMBL" id="CAI4031506.1"/>
    </source>
</evidence>
<dbReference type="EMBL" id="OX365700">
    <property type="protein sequence ID" value="CAI4031506.1"/>
    <property type="molecule type" value="Genomic_DNA"/>
</dbReference>
<dbReference type="RefSeq" id="WP_289268417.1">
    <property type="nucleotide sequence ID" value="NZ_OX365700.1"/>
</dbReference>
<gene>
    <name evidence="3" type="ORF">DNFV4_01927</name>
</gene>
<feature type="signal peptide" evidence="2">
    <location>
        <begin position="1"/>
        <end position="36"/>
    </location>
</feature>
<feature type="chain" id="PRO_5041730640" description="Transporter" evidence="2">
    <location>
        <begin position="37"/>
        <end position="328"/>
    </location>
</feature>
<sequence>MAQSVKYVRSGSSRSAWWTCSAVFIALALEQAPVQAEVLGPTAPPWLAHPSGPSLRLPPQEIWGDNLTRKLQARRGLGGDEDSATIERVSGEEKGPRIPEPMVFDLVRPLGAKRGEAEFNTLGLIPLARKTRTVDDVSDPLGLVRRSEDTQGVEWAPELEFVLTEGLALELELPMENLSLEAYKTAGQLSFGTLWNYRFIHGAQVIAQYDRQPGLWTTTWLYLAGFRFDETWSFFGMVGPRFEHGSQIGGRNVEMLANVTLFADITDRLVGGIETNFGQVLDGSSALLVMPQVHYEVDPHWMIQAGAGVRVTREFTLPEIGFRLIREF</sequence>
<dbReference type="AlphaFoldDB" id="A0AA86MYQ8"/>